<dbReference type="Proteomes" id="UP000552864">
    <property type="component" value="Unassembled WGS sequence"/>
</dbReference>
<accession>A0A847SX11</accession>
<keyword evidence="2" id="KW-0813">Transport</keyword>
<dbReference type="PROSITE" id="PS00211">
    <property type="entry name" value="ABC_TRANSPORTER_1"/>
    <property type="match status" value="2"/>
</dbReference>
<keyword evidence="4 6" id="KW-0067">ATP-binding</keyword>
<protein>
    <submittedName>
        <fullName evidence="6">ABC transporter ATP-binding protein</fullName>
    </submittedName>
</protein>
<evidence type="ECO:0000259" key="5">
    <source>
        <dbReference type="PROSITE" id="PS50893"/>
    </source>
</evidence>
<dbReference type="PANTHER" id="PTHR43776:SF7">
    <property type="entry name" value="D,D-DIPEPTIDE TRANSPORT ATP-BINDING PROTEIN DDPF-RELATED"/>
    <property type="match status" value="1"/>
</dbReference>
<dbReference type="InterPro" id="IPR003439">
    <property type="entry name" value="ABC_transporter-like_ATP-bd"/>
</dbReference>
<dbReference type="GO" id="GO:0016887">
    <property type="term" value="F:ATP hydrolysis activity"/>
    <property type="evidence" value="ECO:0007669"/>
    <property type="project" value="InterPro"/>
</dbReference>
<dbReference type="Pfam" id="PF00005">
    <property type="entry name" value="ABC_tran"/>
    <property type="match status" value="2"/>
</dbReference>
<evidence type="ECO:0000313" key="6">
    <source>
        <dbReference type="EMBL" id="NLR82989.1"/>
    </source>
</evidence>
<feature type="domain" description="ABC transporter" evidence="5">
    <location>
        <begin position="335"/>
        <end position="575"/>
    </location>
</feature>
<reference evidence="6 7" key="1">
    <citation type="submission" date="2020-04" db="EMBL/GenBank/DDBJ databases">
        <authorList>
            <person name="Yin C."/>
        </authorList>
    </citation>
    <scope>NUCLEOTIDE SEQUENCE [LARGE SCALE GENOMIC DNA]</scope>
    <source>
        <strain evidence="6 7">Ak56</strain>
    </source>
</reference>
<dbReference type="RefSeq" id="WP_168743033.1">
    <property type="nucleotide sequence ID" value="NZ_JABAHZ010000015.1"/>
</dbReference>
<evidence type="ECO:0000256" key="3">
    <source>
        <dbReference type="ARBA" id="ARBA00022741"/>
    </source>
</evidence>
<dbReference type="PANTHER" id="PTHR43776">
    <property type="entry name" value="TRANSPORT ATP-BINDING PROTEIN"/>
    <property type="match status" value="1"/>
</dbReference>
<proteinExistence type="inferred from homology"/>
<evidence type="ECO:0000256" key="2">
    <source>
        <dbReference type="ARBA" id="ARBA00022448"/>
    </source>
</evidence>
<dbReference type="GO" id="GO:0055085">
    <property type="term" value="P:transmembrane transport"/>
    <property type="evidence" value="ECO:0007669"/>
    <property type="project" value="UniProtKB-ARBA"/>
</dbReference>
<evidence type="ECO:0000256" key="4">
    <source>
        <dbReference type="ARBA" id="ARBA00022840"/>
    </source>
</evidence>
<keyword evidence="7" id="KW-1185">Reference proteome</keyword>
<dbReference type="InterPro" id="IPR050319">
    <property type="entry name" value="ABC_transp_ATP-bind"/>
</dbReference>
<dbReference type="SUPFAM" id="SSF52540">
    <property type="entry name" value="P-loop containing nucleoside triphosphate hydrolases"/>
    <property type="match status" value="2"/>
</dbReference>
<feature type="domain" description="ABC transporter" evidence="5">
    <location>
        <begin position="6"/>
        <end position="261"/>
    </location>
</feature>
<dbReference type="GO" id="GO:0015833">
    <property type="term" value="P:peptide transport"/>
    <property type="evidence" value="ECO:0007669"/>
    <property type="project" value="InterPro"/>
</dbReference>
<dbReference type="NCBIfam" id="NF007739">
    <property type="entry name" value="PRK10419.1"/>
    <property type="match status" value="2"/>
</dbReference>
<keyword evidence="3" id="KW-0547">Nucleotide-binding</keyword>
<sequence length="582" mass="64007">MLSTRVEIQDLSVTFRSGETTTKAVNHISLSIGKGEIVGVVGESGSGKSVTALSLMRLIDLPGADTGGQILYQPGAAQPVNLLALPEAAMRSYRGNEIAMIFQEPMTALNPLHTCGQQVAEAIRLHTAVSLPAAREQVKSLFEKVKLPDPAGIMQRYPHELSGGQKQRVMIAMAISGHPRLLIADEPTTALDVTVQKAILELLRELQQQMDMSVIFITHDLGVVAELANRVVVMYKGNIVEQGDVATVFQQPQHPYTKGLLACRPPLDKRLVRLPVIRDFMETDSQGQIHEKNEIIQTVLESLVIPEADITRREQQLAAAAPLLEVQGLKTWFPVKRSITGKVLQWAKAVDDVSFQVKTGETMGLVGESGCGKTTLGRSLLRLIPPTAGSIFYKGQDIMSLSAAGMRGLRKDMQLIFQDPYASLNPRRTIGAAILEPMQVHGLHGSERSQWERVLELLEKVNLQPEHFNRYPHEFSGGQRQRIVIARALAVDPSFIICDESVAALDVSIQAQVLNLLIRLREELGFTCIFISHDLSVVRFISDRMMVMQKGKIVEQGAADAVYNHPQNAYTQQLIAAIPKGI</sequence>
<gene>
    <name evidence="6" type="ORF">HGH91_30530</name>
</gene>
<dbReference type="SMART" id="SM00382">
    <property type="entry name" value="AAA"/>
    <property type="match status" value="2"/>
</dbReference>
<dbReference type="Gene3D" id="3.40.50.300">
    <property type="entry name" value="P-loop containing nucleotide triphosphate hydrolases"/>
    <property type="match status" value="2"/>
</dbReference>
<dbReference type="InterPro" id="IPR013563">
    <property type="entry name" value="Oligopep_ABC_C"/>
</dbReference>
<comment type="similarity">
    <text evidence="1">Belongs to the ABC transporter superfamily.</text>
</comment>
<dbReference type="InterPro" id="IPR003593">
    <property type="entry name" value="AAA+_ATPase"/>
</dbReference>
<evidence type="ECO:0000313" key="7">
    <source>
        <dbReference type="Proteomes" id="UP000552864"/>
    </source>
</evidence>
<dbReference type="AlphaFoldDB" id="A0A847SX11"/>
<dbReference type="NCBIfam" id="NF008453">
    <property type="entry name" value="PRK11308.1"/>
    <property type="match status" value="2"/>
</dbReference>
<dbReference type="InterPro" id="IPR017871">
    <property type="entry name" value="ABC_transporter-like_CS"/>
</dbReference>
<dbReference type="InterPro" id="IPR027417">
    <property type="entry name" value="P-loop_NTPase"/>
</dbReference>
<dbReference type="Pfam" id="PF08352">
    <property type="entry name" value="oligo_HPY"/>
    <property type="match status" value="2"/>
</dbReference>
<dbReference type="FunFam" id="3.40.50.300:FF:000016">
    <property type="entry name" value="Oligopeptide ABC transporter ATP-binding component"/>
    <property type="match status" value="2"/>
</dbReference>
<dbReference type="EMBL" id="JABAHZ010000015">
    <property type="protein sequence ID" value="NLR82989.1"/>
    <property type="molecule type" value="Genomic_DNA"/>
</dbReference>
<name>A0A847SX11_9BACT</name>
<evidence type="ECO:0000256" key="1">
    <source>
        <dbReference type="ARBA" id="ARBA00005417"/>
    </source>
</evidence>
<comment type="caution">
    <text evidence="6">The sequence shown here is derived from an EMBL/GenBank/DDBJ whole genome shotgun (WGS) entry which is preliminary data.</text>
</comment>
<dbReference type="PROSITE" id="PS50893">
    <property type="entry name" value="ABC_TRANSPORTER_2"/>
    <property type="match status" value="2"/>
</dbReference>
<organism evidence="6 7">
    <name type="scientific">Chitinophaga eiseniae</name>
    <dbReference type="NCBI Taxonomy" id="634771"/>
    <lineage>
        <taxon>Bacteria</taxon>
        <taxon>Pseudomonadati</taxon>
        <taxon>Bacteroidota</taxon>
        <taxon>Chitinophagia</taxon>
        <taxon>Chitinophagales</taxon>
        <taxon>Chitinophagaceae</taxon>
        <taxon>Chitinophaga</taxon>
    </lineage>
</organism>
<dbReference type="CDD" id="cd03257">
    <property type="entry name" value="ABC_NikE_OppD_transporters"/>
    <property type="match status" value="2"/>
</dbReference>
<dbReference type="GO" id="GO:0005524">
    <property type="term" value="F:ATP binding"/>
    <property type="evidence" value="ECO:0007669"/>
    <property type="project" value="UniProtKB-KW"/>
</dbReference>